<evidence type="ECO:0000313" key="1">
    <source>
        <dbReference type="EMBL" id="KAA6353224.1"/>
    </source>
</evidence>
<reference evidence="1 2" key="1">
    <citation type="submission" date="2019-03" db="EMBL/GenBank/DDBJ databases">
        <title>Single cell metagenomics reveals metabolic interactions within the superorganism composed of flagellate Streblomastix strix and complex community of Bacteroidetes bacteria on its surface.</title>
        <authorList>
            <person name="Treitli S.C."/>
            <person name="Kolisko M."/>
            <person name="Husnik F."/>
            <person name="Keeling P."/>
            <person name="Hampl V."/>
        </authorList>
    </citation>
    <scope>NUCLEOTIDE SEQUENCE [LARGE SCALE GENOMIC DNA]</scope>
    <source>
        <strain evidence="1">ST1C</strain>
    </source>
</reference>
<organism evidence="1 2">
    <name type="scientific">Streblomastix strix</name>
    <dbReference type="NCBI Taxonomy" id="222440"/>
    <lineage>
        <taxon>Eukaryota</taxon>
        <taxon>Metamonada</taxon>
        <taxon>Preaxostyla</taxon>
        <taxon>Oxymonadida</taxon>
        <taxon>Streblomastigidae</taxon>
        <taxon>Streblomastix</taxon>
    </lineage>
</organism>
<name>A0A5J4T4B9_9EUKA</name>
<dbReference type="EMBL" id="SNRW01038531">
    <property type="protein sequence ID" value="KAA6353224.1"/>
    <property type="molecule type" value="Genomic_DNA"/>
</dbReference>
<feature type="non-terminal residue" evidence="1">
    <location>
        <position position="180"/>
    </location>
</feature>
<protein>
    <submittedName>
        <fullName evidence="1">Uncharacterized protein</fullName>
    </submittedName>
</protein>
<gene>
    <name evidence="1" type="ORF">EZS28_051249</name>
</gene>
<dbReference type="Proteomes" id="UP000324800">
    <property type="component" value="Unassembled WGS sequence"/>
</dbReference>
<dbReference type="OrthoDB" id="6107607at2759"/>
<evidence type="ECO:0000313" key="2">
    <source>
        <dbReference type="Proteomes" id="UP000324800"/>
    </source>
</evidence>
<sequence>MYQLHYCRIETCEQTYIYCYSDGINCTTVELKRRMEQYRTTSFPSINCTTVELKRDKMMLRAQTRLCINCTTVELKPKQYNPWKRGGSSINCTTVELKHTRQLDGQYPFIGIETPWRQLFGGFRGTYQLHYCRIETSLIEWFSLARIRINCTTVELKLLNDYDIKVVRQSINCTTVELKP</sequence>
<comment type="caution">
    <text evidence="1">The sequence shown here is derived from an EMBL/GenBank/DDBJ whole genome shotgun (WGS) entry which is preliminary data.</text>
</comment>
<dbReference type="AlphaFoldDB" id="A0A5J4T4B9"/>
<accession>A0A5J4T4B9</accession>
<proteinExistence type="predicted"/>